<feature type="region of interest" description="Disordered" evidence="1">
    <location>
        <begin position="1"/>
        <end position="75"/>
    </location>
</feature>
<proteinExistence type="predicted"/>
<evidence type="ECO:0000313" key="2">
    <source>
        <dbReference type="EMBL" id="KAJ8363385.1"/>
    </source>
</evidence>
<name>A0A9Q1FNS7_SYNKA</name>
<keyword evidence="3" id="KW-1185">Reference proteome</keyword>
<evidence type="ECO:0000256" key="1">
    <source>
        <dbReference type="SAM" id="MobiDB-lite"/>
    </source>
</evidence>
<evidence type="ECO:0000313" key="3">
    <source>
        <dbReference type="Proteomes" id="UP001152622"/>
    </source>
</evidence>
<reference evidence="2" key="1">
    <citation type="journal article" date="2023" name="Science">
        <title>Genome structures resolve the early diversification of teleost fishes.</title>
        <authorList>
            <person name="Parey E."/>
            <person name="Louis A."/>
            <person name="Montfort J."/>
            <person name="Bouchez O."/>
            <person name="Roques C."/>
            <person name="Iampietro C."/>
            <person name="Lluch J."/>
            <person name="Castinel A."/>
            <person name="Donnadieu C."/>
            <person name="Desvignes T."/>
            <person name="Floi Bucao C."/>
            <person name="Jouanno E."/>
            <person name="Wen M."/>
            <person name="Mejri S."/>
            <person name="Dirks R."/>
            <person name="Jansen H."/>
            <person name="Henkel C."/>
            <person name="Chen W.J."/>
            <person name="Zahm M."/>
            <person name="Cabau C."/>
            <person name="Klopp C."/>
            <person name="Thompson A.W."/>
            <person name="Robinson-Rechavi M."/>
            <person name="Braasch I."/>
            <person name="Lecointre G."/>
            <person name="Bobe J."/>
            <person name="Postlethwait J.H."/>
            <person name="Berthelot C."/>
            <person name="Roest Crollius H."/>
            <person name="Guiguen Y."/>
        </authorList>
    </citation>
    <scope>NUCLEOTIDE SEQUENCE</scope>
    <source>
        <strain evidence="2">WJC10195</strain>
    </source>
</reference>
<dbReference type="EMBL" id="JAINUF010000004">
    <property type="protein sequence ID" value="KAJ8363385.1"/>
    <property type="molecule type" value="Genomic_DNA"/>
</dbReference>
<organism evidence="2 3">
    <name type="scientific">Synaphobranchus kaupii</name>
    <name type="common">Kaup's arrowtooth eel</name>
    <dbReference type="NCBI Taxonomy" id="118154"/>
    <lineage>
        <taxon>Eukaryota</taxon>
        <taxon>Metazoa</taxon>
        <taxon>Chordata</taxon>
        <taxon>Craniata</taxon>
        <taxon>Vertebrata</taxon>
        <taxon>Euteleostomi</taxon>
        <taxon>Actinopterygii</taxon>
        <taxon>Neopterygii</taxon>
        <taxon>Teleostei</taxon>
        <taxon>Anguilliformes</taxon>
        <taxon>Synaphobranchidae</taxon>
        <taxon>Synaphobranchus</taxon>
    </lineage>
</organism>
<feature type="compositionally biased region" description="Basic and acidic residues" evidence="1">
    <location>
        <begin position="1"/>
        <end position="23"/>
    </location>
</feature>
<dbReference type="Proteomes" id="UP001152622">
    <property type="component" value="Chromosome 4"/>
</dbReference>
<gene>
    <name evidence="2" type="ORF">SKAU_G00122160</name>
</gene>
<dbReference type="AlphaFoldDB" id="A0A9Q1FNS7"/>
<protein>
    <submittedName>
        <fullName evidence="2">Uncharacterized protein</fullName>
    </submittedName>
</protein>
<comment type="caution">
    <text evidence="2">The sequence shown here is derived from an EMBL/GenBank/DDBJ whole genome shotgun (WGS) entry which is preliminary data.</text>
</comment>
<sequence length="75" mass="8455">METHTDSGRSVPERRWHGKEKCGDGLSRAPFGPSCRPLIGSRLDKHRHKPSARASSQFRPERKWKSAALKESLSS</sequence>
<accession>A0A9Q1FNS7</accession>